<evidence type="ECO:0000313" key="2">
    <source>
        <dbReference type="EMBL" id="VEL13232.1"/>
    </source>
</evidence>
<organism evidence="2 3">
    <name type="scientific">Protopolystoma xenopodis</name>
    <dbReference type="NCBI Taxonomy" id="117903"/>
    <lineage>
        <taxon>Eukaryota</taxon>
        <taxon>Metazoa</taxon>
        <taxon>Spiralia</taxon>
        <taxon>Lophotrochozoa</taxon>
        <taxon>Platyhelminthes</taxon>
        <taxon>Monogenea</taxon>
        <taxon>Polyopisthocotylea</taxon>
        <taxon>Polystomatidea</taxon>
        <taxon>Polystomatidae</taxon>
        <taxon>Protopolystoma</taxon>
    </lineage>
</organism>
<name>A0A3S5CDW5_9PLAT</name>
<evidence type="ECO:0000256" key="1">
    <source>
        <dbReference type="SAM" id="MobiDB-lite"/>
    </source>
</evidence>
<gene>
    <name evidence="2" type="ORF">PXEA_LOCUS6672</name>
</gene>
<dbReference type="AlphaFoldDB" id="A0A3S5CDW5"/>
<comment type="caution">
    <text evidence="2">The sequence shown here is derived from an EMBL/GenBank/DDBJ whole genome shotgun (WGS) entry which is preliminary data.</text>
</comment>
<proteinExistence type="predicted"/>
<keyword evidence="3" id="KW-1185">Reference proteome</keyword>
<feature type="region of interest" description="Disordered" evidence="1">
    <location>
        <begin position="32"/>
        <end position="73"/>
    </location>
</feature>
<protein>
    <submittedName>
        <fullName evidence="2">Uncharacterized protein</fullName>
    </submittedName>
</protein>
<sequence length="92" mass="10319">MTLTQPHWSAGRDATYLSAHFHPLHHLLVPSQEGRLSSGLRRDLNPAEPTQAYTTRSRRARPTGLEGDKLGGDVESRLVIMKRYEGEPEKGQ</sequence>
<evidence type="ECO:0000313" key="3">
    <source>
        <dbReference type="Proteomes" id="UP000784294"/>
    </source>
</evidence>
<dbReference type="EMBL" id="CAAALY010017122">
    <property type="protein sequence ID" value="VEL13232.1"/>
    <property type="molecule type" value="Genomic_DNA"/>
</dbReference>
<accession>A0A3S5CDW5</accession>
<dbReference type="Proteomes" id="UP000784294">
    <property type="component" value="Unassembled WGS sequence"/>
</dbReference>
<reference evidence="2" key="1">
    <citation type="submission" date="2018-11" db="EMBL/GenBank/DDBJ databases">
        <authorList>
            <consortium name="Pathogen Informatics"/>
        </authorList>
    </citation>
    <scope>NUCLEOTIDE SEQUENCE</scope>
</reference>